<dbReference type="SUPFAM" id="SSF158472">
    <property type="entry name" value="HAMP domain-like"/>
    <property type="match status" value="1"/>
</dbReference>
<evidence type="ECO:0000256" key="11">
    <source>
        <dbReference type="ARBA" id="ARBA00023136"/>
    </source>
</evidence>
<keyword evidence="15" id="KW-1185">Reference proteome</keyword>
<dbReference type="CDD" id="cd06225">
    <property type="entry name" value="HAMP"/>
    <property type="match status" value="1"/>
</dbReference>
<evidence type="ECO:0000256" key="4">
    <source>
        <dbReference type="ARBA" id="ARBA00022679"/>
    </source>
</evidence>
<dbReference type="Pfam" id="PF06580">
    <property type="entry name" value="His_kinase"/>
    <property type="match status" value="1"/>
</dbReference>
<dbReference type="InterPro" id="IPR050640">
    <property type="entry name" value="Bact_2-comp_sensor_kinase"/>
</dbReference>
<dbReference type="SMART" id="SM00304">
    <property type="entry name" value="HAMP"/>
    <property type="match status" value="1"/>
</dbReference>
<dbReference type="RefSeq" id="WP_341423425.1">
    <property type="nucleotide sequence ID" value="NZ_FNJM01000002.1"/>
</dbReference>
<dbReference type="GO" id="GO:0005886">
    <property type="term" value="C:plasma membrane"/>
    <property type="evidence" value="ECO:0007669"/>
    <property type="project" value="UniProtKB-SubCell"/>
</dbReference>
<evidence type="ECO:0000256" key="9">
    <source>
        <dbReference type="ARBA" id="ARBA00022989"/>
    </source>
</evidence>
<reference evidence="14 15" key="1">
    <citation type="submission" date="2016-10" db="EMBL/GenBank/DDBJ databases">
        <authorList>
            <person name="de Groot N.N."/>
        </authorList>
    </citation>
    <scope>NUCLEOTIDE SEQUENCE [LARGE SCALE GENOMIC DNA]</scope>
    <source>
        <strain evidence="14 15">DSM 12272</strain>
    </source>
</reference>
<feature type="transmembrane region" description="Helical" evidence="12">
    <location>
        <begin position="12"/>
        <end position="37"/>
    </location>
</feature>
<keyword evidence="4" id="KW-0808">Transferase</keyword>
<evidence type="ECO:0000256" key="3">
    <source>
        <dbReference type="ARBA" id="ARBA00022553"/>
    </source>
</evidence>
<keyword evidence="7 14" id="KW-0418">Kinase</keyword>
<evidence type="ECO:0000256" key="2">
    <source>
        <dbReference type="ARBA" id="ARBA00022475"/>
    </source>
</evidence>
<sequence length="585" mass="67301">MRIINMKINRNSIIFKLFCILFTLLISIAILVGMWTIKDTNKIMKQEMYRMNNQVLGEIGNNILILLSNVETIMDDIVVNNKLIETLSIPKENIPKDKKSIKSMNAYVQGLLIDKVFSYSKFNMKPELYVIGKNGLTYSTYSKTKYDVEGIENNQWYKDIINSTDNTVLINTYKDEAGIGPYKYIFKMGRPIKDLITGEVLGVLIIDISEKMLYDRYSESLSDGRDIYIVDGNGKIISSKDKRSIGMHYEDTIDKYRDNNIILKDNIEFMKIKSNINDDGWSIIEELPLKVLREPAIQITRRLLIVLLILIIISIGVSYKLSLWITRPILNIKNRMKEVKAGNLKIEAESECCGDEIVQLEDAFNSMVKKLDYYIDEIKREEQEKRMAELSFLQAQINPHFLYNTLSGIRFLISMNKNEEAEEMVYRFTRLLRALLPKASECITLKEEIDNIKNYVELQKMRYPGAFTFSCDIEEKINDYKVPSFILQPIVENAILYSMEKENNKGIISIVGYRNKDGIRIVVKDNGIGMSEVKIEGVLKREGSVNRVGVINVHERIGLNYGSQYGLNINSIEGKGTKVIFILPS</sequence>
<accession>A0A1H0QIZ2</accession>
<name>A0A1H0QIZ2_9CLOT</name>
<keyword evidence="9 12" id="KW-1133">Transmembrane helix</keyword>
<dbReference type="EMBL" id="FNJM01000002">
    <property type="protein sequence ID" value="SDP17170.1"/>
    <property type="molecule type" value="Genomic_DNA"/>
</dbReference>
<proteinExistence type="predicted"/>
<dbReference type="Pfam" id="PF02743">
    <property type="entry name" value="dCache_1"/>
    <property type="match status" value="1"/>
</dbReference>
<dbReference type="Gene3D" id="3.30.565.10">
    <property type="entry name" value="Histidine kinase-like ATPase, C-terminal domain"/>
    <property type="match status" value="1"/>
</dbReference>
<feature type="domain" description="HAMP" evidence="13">
    <location>
        <begin position="323"/>
        <end position="376"/>
    </location>
</feature>
<dbReference type="InterPro" id="IPR010559">
    <property type="entry name" value="Sig_transdc_His_kin_internal"/>
</dbReference>
<dbReference type="AlphaFoldDB" id="A0A1H0QIZ2"/>
<gene>
    <name evidence="14" type="ORF">SAMN04488529_102382</name>
</gene>
<evidence type="ECO:0000313" key="14">
    <source>
        <dbReference type="EMBL" id="SDP17170.1"/>
    </source>
</evidence>
<feature type="transmembrane region" description="Helical" evidence="12">
    <location>
        <begin position="303"/>
        <end position="326"/>
    </location>
</feature>
<dbReference type="InterPro" id="IPR003660">
    <property type="entry name" value="HAMP_dom"/>
</dbReference>
<dbReference type="SUPFAM" id="SSF55874">
    <property type="entry name" value="ATPase domain of HSP90 chaperone/DNA topoisomerase II/histidine kinase"/>
    <property type="match status" value="1"/>
</dbReference>
<dbReference type="PROSITE" id="PS50885">
    <property type="entry name" value="HAMP"/>
    <property type="match status" value="1"/>
</dbReference>
<evidence type="ECO:0000256" key="1">
    <source>
        <dbReference type="ARBA" id="ARBA00004651"/>
    </source>
</evidence>
<organism evidence="14 15">
    <name type="scientific">Clostridium gasigenes</name>
    <dbReference type="NCBI Taxonomy" id="94869"/>
    <lineage>
        <taxon>Bacteria</taxon>
        <taxon>Bacillati</taxon>
        <taxon>Bacillota</taxon>
        <taxon>Clostridia</taxon>
        <taxon>Eubacteriales</taxon>
        <taxon>Clostridiaceae</taxon>
        <taxon>Clostridium</taxon>
    </lineage>
</organism>
<evidence type="ECO:0000256" key="12">
    <source>
        <dbReference type="SAM" id="Phobius"/>
    </source>
</evidence>
<dbReference type="Gene3D" id="6.10.340.10">
    <property type="match status" value="1"/>
</dbReference>
<dbReference type="STRING" id="94869.SAMN04488529_102382"/>
<dbReference type="Proteomes" id="UP000198597">
    <property type="component" value="Unassembled WGS sequence"/>
</dbReference>
<keyword evidence="11 12" id="KW-0472">Membrane</keyword>
<dbReference type="GO" id="GO:0000155">
    <property type="term" value="F:phosphorelay sensor kinase activity"/>
    <property type="evidence" value="ECO:0007669"/>
    <property type="project" value="InterPro"/>
</dbReference>
<evidence type="ECO:0000256" key="7">
    <source>
        <dbReference type="ARBA" id="ARBA00022777"/>
    </source>
</evidence>
<keyword evidence="3" id="KW-0597">Phosphoprotein</keyword>
<evidence type="ECO:0000256" key="5">
    <source>
        <dbReference type="ARBA" id="ARBA00022692"/>
    </source>
</evidence>
<evidence type="ECO:0000256" key="10">
    <source>
        <dbReference type="ARBA" id="ARBA00023012"/>
    </source>
</evidence>
<dbReference type="InterPro" id="IPR033479">
    <property type="entry name" value="dCache_1"/>
</dbReference>
<dbReference type="Gene3D" id="3.30.450.20">
    <property type="entry name" value="PAS domain"/>
    <property type="match status" value="2"/>
</dbReference>
<dbReference type="PANTHER" id="PTHR34220">
    <property type="entry name" value="SENSOR HISTIDINE KINASE YPDA"/>
    <property type="match status" value="1"/>
</dbReference>
<dbReference type="Pfam" id="PF02518">
    <property type="entry name" value="HATPase_c"/>
    <property type="match status" value="1"/>
</dbReference>
<keyword evidence="10" id="KW-0902">Two-component regulatory system</keyword>
<keyword evidence="8" id="KW-0067">ATP-binding</keyword>
<evidence type="ECO:0000256" key="8">
    <source>
        <dbReference type="ARBA" id="ARBA00022840"/>
    </source>
</evidence>
<dbReference type="PANTHER" id="PTHR34220:SF11">
    <property type="entry name" value="SENSOR PROTEIN KINASE HPTS"/>
    <property type="match status" value="1"/>
</dbReference>
<evidence type="ECO:0000256" key="6">
    <source>
        <dbReference type="ARBA" id="ARBA00022741"/>
    </source>
</evidence>
<comment type="subcellular location">
    <subcellularLocation>
        <location evidence="1">Cell membrane</location>
        <topology evidence="1">Multi-pass membrane protein</topology>
    </subcellularLocation>
</comment>
<protein>
    <submittedName>
        <fullName evidence="14">Two-component system, sensor histidine kinase YesM</fullName>
    </submittedName>
</protein>
<dbReference type="InterPro" id="IPR003594">
    <property type="entry name" value="HATPase_dom"/>
</dbReference>
<dbReference type="GO" id="GO:0005524">
    <property type="term" value="F:ATP binding"/>
    <property type="evidence" value="ECO:0007669"/>
    <property type="project" value="UniProtKB-KW"/>
</dbReference>
<evidence type="ECO:0000259" key="13">
    <source>
        <dbReference type="PROSITE" id="PS50885"/>
    </source>
</evidence>
<keyword evidence="5 12" id="KW-0812">Transmembrane</keyword>
<dbReference type="InterPro" id="IPR036890">
    <property type="entry name" value="HATPase_C_sf"/>
</dbReference>
<keyword evidence="6" id="KW-0547">Nucleotide-binding</keyword>
<evidence type="ECO:0000313" key="15">
    <source>
        <dbReference type="Proteomes" id="UP000198597"/>
    </source>
</evidence>
<keyword evidence="2" id="KW-1003">Cell membrane</keyword>